<dbReference type="Proteomes" id="UP000061660">
    <property type="component" value="Chromosome"/>
</dbReference>
<dbReference type="AlphaFoldDB" id="A0A0U2IM97"/>
<organism evidence="2 3">
    <name type="scientific">Paenibacillus naphthalenovorans</name>
    <dbReference type="NCBI Taxonomy" id="162209"/>
    <lineage>
        <taxon>Bacteria</taxon>
        <taxon>Bacillati</taxon>
        <taxon>Bacillota</taxon>
        <taxon>Bacilli</taxon>
        <taxon>Bacillales</taxon>
        <taxon>Paenibacillaceae</taxon>
        <taxon>Paenibacillus</taxon>
    </lineage>
</organism>
<name>A0A0U2IM97_9BACL</name>
<evidence type="ECO:0008006" key="4">
    <source>
        <dbReference type="Google" id="ProtNLM"/>
    </source>
</evidence>
<dbReference type="RefSeq" id="WP_062408604.1">
    <property type="nucleotide sequence ID" value="NZ_CP013652.1"/>
</dbReference>
<reference evidence="3" key="1">
    <citation type="submission" date="2015-12" db="EMBL/GenBank/DDBJ databases">
        <title>Complete genome sequences of two moderately thermophilic Paenibacillus species.</title>
        <authorList>
            <person name="Butler R.III."/>
            <person name="Wang J."/>
            <person name="Stark B.C."/>
            <person name="Pombert J.-F."/>
        </authorList>
    </citation>
    <scope>NUCLEOTIDE SEQUENCE [LARGE SCALE GENOMIC DNA]</scope>
    <source>
        <strain evidence="3">32O-Y</strain>
    </source>
</reference>
<reference evidence="2 3" key="2">
    <citation type="journal article" date="2016" name="Genome Announc.">
        <title>Complete Genome Sequences of Two Interactive Moderate Thermophiles, Paenibacillus napthalenovorans 32O-Y and Paenibacillus sp. 32O-W.</title>
        <authorList>
            <person name="Butler R.R.III."/>
            <person name="Wang J."/>
            <person name="Stark B.C."/>
            <person name="Pombert J.F."/>
        </authorList>
    </citation>
    <scope>NUCLEOTIDE SEQUENCE [LARGE SCALE GENOMIC DNA]</scope>
    <source>
        <strain evidence="2 3">32O-Y</strain>
    </source>
</reference>
<protein>
    <recommendedName>
        <fullName evidence="4">Phage portal protein</fullName>
    </recommendedName>
</protein>
<evidence type="ECO:0000256" key="1">
    <source>
        <dbReference type="SAM" id="MobiDB-lite"/>
    </source>
</evidence>
<feature type="region of interest" description="Disordered" evidence="1">
    <location>
        <begin position="498"/>
        <end position="529"/>
    </location>
</feature>
<accession>A0A0U2IM97</accession>
<gene>
    <name evidence="2" type="ORF">IJ22_19250</name>
</gene>
<evidence type="ECO:0000313" key="3">
    <source>
        <dbReference type="Proteomes" id="UP000061660"/>
    </source>
</evidence>
<feature type="compositionally biased region" description="Basic and acidic residues" evidence="1">
    <location>
        <begin position="501"/>
        <end position="529"/>
    </location>
</feature>
<dbReference type="OrthoDB" id="2476321at2"/>
<sequence>MPDKILSQIDQDTFLITTYNNEKKALEQAMFEYANKSNFHSTYFNENAGNVTNFKIEDIDRLALNAQTNLSNIIQINNIVRYFVNKNDILGKVYEAIETNVNSEWTIAHPKYTEEEKEIVEFVDKLIRDFNEKINIERLIIEAIPMTYLEGNYAIYLRKDIDRNNYQVDFYPLGICEVADYEVNGEPYVLINIKELESRLRKIYSKNRKNKALFYANMDEEIRDTYPEEVYKAFKNKEQYAVLKIENSGLIRINNLKRKYGLSPIFKALKSVVRLENIELSDDKNTLVRGKKIIFQKLVKELITQSKDMPNITWSSAQAKAHTDLMQALSANGVSVYTGLPWTEKIEFIEPKLEQTNVQIKRSFREEIMTSVGIAYLSADKGSFGSAKINLTELMKVINRIGSQLERILQKWYKGLLIDHGIDEKFTPKIKVIDSELLEQELKVSLATFVFDKLGASYKTTFEILGKDYETEYMRRKKENDENADLIFYPRVNAYTVADSENNHSGRPESNKDKSRQEYDSLYNKENER</sequence>
<keyword evidence="3" id="KW-1185">Reference proteome</keyword>
<evidence type="ECO:0000313" key="2">
    <source>
        <dbReference type="EMBL" id="ALS22299.1"/>
    </source>
</evidence>
<dbReference type="PATRIC" id="fig|162209.4.peg.2040"/>
<dbReference type="KEGG" id="pnp:IJ22_19250"/>
<proteinExistence type="predicted"/>
<dbReference type="STRING" id="162209.IJ22_19250"/>
<dbReference type="EMBL" id="CP013652">
    <property type="protein sequence ID" value="ALS22299.1"/>
    <property type="molecule type" value="Genomic_DNA"/>
</dbReference>